<dbReference type="EC" id="7.1.1.2" evidence="3"/>
<keyword evidence="10 16" id="KW-1133">Transmembrane helix</keyword>
<feature type="transmembrane region" description="Helical" evidence="16">
    <location>
        <begin position="21"/>
        <end position="41"/>
    </location>
</feature>
<feature type="transmembrane region" description="Helical" evidence="16">
    <location>
        <begin position="121"/>
        <end position="145"/>
    </location>
</feature>
<gene>
    <name evidence="17" type="primary">ND6</name>
</gene>
<comment type="similarity">
    <text evidence="2">Belongs to the complex I subunit 6 family.</text>
</comment>
<dbReference type="GO" id="GO:0031966">
    <property type="term" value="C:mitochondrial membrane"/>
    <property type="evidence" value="ECO:0007669"/>
    <property type="project" value="UniProtKB-SubCell"/>
</dbReference>
<feature type="transmembrane region" description="Helical" evidence="16">
    <location>
        <begin position="80"/>
        <end position="101"/>
    </location>
</feature>
<keyword evidence="11" id="KW-0520">NAD</keyword>
<evidence type="ECO:0000256" key="5">
    <source>
        <dbReference type="ARBA" id="ARBA00022448"/>
    </source>
</evidence>
<evidence type="ECO:0000256" key="4">
    <source>
        <dbReference type="ARBA" id="ARBA00021095"/>
    </source>
</evidence>
<reference evidence="17" key="1">
    <citation type="submission" date="2013-04" db="EMBL/GenBank/DDBJ databases">
        <title>Mitogenomic phylogeny of springtail lineages and the description of the mitochondrial genome for the antarctic species Folsomotoma octooculata (Hexapoda; Collembola).</title>
        <authorList>
            <person name="Carapelli A."/>
            <person name="Convey P."/>
            <person name="Nardi F."/>
            <person name="Convey"/>
            <person name="Frati F."/>
        </authorList>
    </citation>
    <scope>NUCLEOTIDE SEQUENCE</scope>
</reference>
<organism evidence="17">
    <name type="scientific">Folsomotoma octooculata</name>
    <dbReference type="NCBI Taxonomy" id="1334185"/>
    <lineage>
        <taxon>Eukaryota</taxon>
        <taxon>Metazoa</taxon>
        <taxon>Ecdysozoa</taxon>
        <taxon>Arthropoda</taxon>
        <taxon>Hexapoda</taxon>
        <taxon>Collembola</taxon>
        <taxon>Entomobryomorpha</taxon>
        <taxon>Isotomoidea</taxon>
        <taxon>Isotomidae</taxon>
        <taxon>Isotominae</taxon>
        <taxon>Folsomotoma</taxon>
    </lineage>
</organism>
<feature type="transmembrane region" description="Helical" evidence="16">
    <location>
        <begin position="47"/>
        <end position="68"/>
    </location>
</feature>
<evidence type="ECO:0000256" key="3">
    <source>
        <dbReference type="ARBA" id="ARBA00012944"/>
    </source>
</evidence>
<keyword evidence="13 16" id="KW-0472">Membrane</keyword>
<dbReference type="AlphaFoldDB" id="A0A059PIX6"/>
<sequence>MKLIMMSSIIISSIIMINVHPMTLMIMILTQVLLICLMNWGVNKMSWFSYVLFLIFLGGLMVLFIYITSLASNEKFNFNLNLVMTNIMWVIIATVLFFMMMKNEQYNLLSWFISLKSFNEMYSFSMSLISLMTMIYLFLTLIVVVKTASKYEGPLRNMIF</sequence>
<evidence type="ECO:0000256" key="1">
    <source>
        <dbReference type="ARBA" id="ARBA00004225"/>
    </source>
</evidence>
<dbReference type="RefSeq" id="YP_009032781.1">
    <property type="nucleotide sequence ID" value="NC_024155.1"/>
</dbReference>
<proteinExistence type="inferred from homology"/>
<accession>A0A059PIX6</accession>
<dbReference type="InterPro" id="IPR050269">
    <property type="entry name" value="ComplexI_Subunit6"/>
</dbReference>
<keyword evidence="9" id="KW-0249">Electron transport</keyword>
<evidence type="ECO:0000256" key="7">
    <source>
        <dbReference type="ARBA" id="ARBA00022692"/>
    </source>
</evidence>
<evidence type="ECO:0000256" key="2">
    <source>
        <dbReference type="ARBA" id="ARBA00005698"/>
    </source>
</evidence>
<evidence type="ECO:0000256" key="8">
    <source>
        <dbReference type="ARBA" id="ARBA00022967"/>
    </source>
</evidence>
<keyword evidence="12 17" id="KW-0496">Mitochondrion</keyword>
<keyword evidence="7 16" id="KW-0812">Transmembrane</keyword>
<comment type="subcellular location">
    <subcellularLocation>
        <location evidence="1">Mitochondrion membrane</location>
        <topology evidence="1">Multi-pass membrane protein</topology>
    </subcellularLocation>
</comment>
<evidence type="ECO:0000256" key="12">
    <source>
        <dbReference type="ARBA" id="ARBA00023128"/>
    </source>
</evidence>
<dbReference type="GO" id="GO:0008137">
    <property type="term" value="F:NADH dehydrogenase (ubiquinone) activity"/>
    <property type="evidence" value="ECO:0007669"/>
    <property type="project" value="UniProtKB-EC"/>
</dbReference>
<dbReference type="GeneID" id="19522659"/>
<evidence type="ECO:0000256" key="15">
    <source>
        <dbReference type="ARBA" id="ARBA00049551"/>
    </source>
</evidence>
<dbReference type="PANTHER" id="PTHR11435:SF1">
    <property type="entry name" value="NADH-UBIQUINONE OXIDOREDUCTASE CHAIN 6"/>
    <property type="match status" value="1"/>
</dbReference>
<evidence type="ECO:0000256" key="14">
    <source>
        <dbReference type="ARBA" id="ARBA00031019"/>
    </source>
</evidence>
<evidence type="ECO:0000256" key="16">
    <source>
        <dbReference type="SAM" id="Phobius"/>
    </source>
</evidence>
<keyword evidence="5" id="KW-0813">Transport</keyword>
<evidence type="ECO:0000256" key="11">
    <source>
        <dbReference type="ARBA" id="ARBA00023027"/>
    </source>
</evidence>
<evidence type="ECO:0000256" key="13">
    <source>
        <dbReference type="ARBA" id="ARBA00023136"/>
    </source>
</evidence>
<evidence type="ECO:0000256" key="9">
    <source>
        <dbReference type="ARBA" id="ARBA00022982"/>
    </source>
</evidence>
<keyword evidence="8" id="KW-1278">Translocase</keyword>
<evidence type="ECO:0000256" key="6">
    <source>
        <dbReference type="ARBA" id="ARBA00022660"/>
    </source>
</evidence>
<comment type="catalytic activity">
    <reaction evidence="15">
        <text>a ubiquinone + NADH + 5 H(+)(in) = a ubiquinol + NAD(+) + 4 H(+)(out)</text>
        <dbReference type="Rhea" id="RHEA:29091"/>
        <dbReference type="Rhea" id="RHEA-COMP:9565"/>
        <dbReference type="Rhea" id="RHEA-COMP:9566"/>
        <dbReference type="ChEBI" id="CHEBI:15378"/>
        <dbReference type="ChEBI" id="CHEBI:16389"/>
        <dbReference type="ChEBI" id="CHEBI:17976"/>
        <dbReference type="ChEBI" id="CHEBI:57540"/>
        <dbReference type="ChEBI" id="CHEBI:57945"/>
        <dbReference type="EC" id="7.1.1.2"/>
    </reaction>
</comment>
<protein>
    <recommendedName>
        <fullName evidence="4">NADH-ubiquinone oxidoreductase chain 6</fullName>
        <ecNumber evidence="3">7.1.1.2</ecNumber>
    </recommendedName>
    <alternativeName>
        <fullName evidence="14">NADH dehydrogenase subunit 6</fullName>
    </alternativeName>
</protein>
<geneLocation type="mitochondrion" evidence="17"/>
<evidence type="ECO:0000313" key="17">
    <source>
        <dbReference type="EMBL" id="AGL95080.1"/>
    </source>
</evidence>
<dbReference type="EMBL" id="KC862316">
    <property type="protein sequence ID" value="AGL95080.1"/>
    <property type="molecule type" value="Genomic_DNA"/>
</dbReference>
<keyword evidence="6" id="KW-0679">Respiratory chain</keyword>
<dbReference type="PANTHER" id="PTHR11435">
    <property type="entry name" value="NADH UBIQUINONE OXIDOREDUCTASE SUBUNIT ND6"/>
    <property type="match status" value="1"/>
</dbReference>
<evidence type="ECO:0000256" key="10">
    <source>
        <dbReference type="ARBA" id="ARBA00022989"/>
    </source>
</evidence>
<name>A0A059PIX6_9HEXA</name>
<dbReference type="CTD" id="4541"/>